<gene>
    <name evidence="2" type="ORF">FNK824_LOCUS19480</name>
</gene>
<dbReference type="Pfam" id="PF26215">
    <property type="entry name" value="HTH_animal"/>
    <property type="match status" value="1"/>
</dbReference>
<dbReference type="PANTHER" id="PTHR21301:SF10">
    <property type="entry name" value="REVERSE TRANSCRIPTASE DOMAIN-CONTAINING PROTEIN"/>
    <property type="match status" value="1"/>
</dbReference>
<feature type="domain" description="Helix-turn-helix" evidence="1">
    <location>
        <begin position="444"/>
        <end position="500"/>
    </location>
</feature>
<organism evidence="2 3">
    <name type="scientific">Rotaria sordida</name>
    <dbReference type="NCBI Taxonomy" id="392033"/>
    <lineage>
        <taxon>Eukaryota</taxon>
        <taxon>Metazoa</taxon>
        <taxon>Spiralia</taxon>
        <taxon>Gnathifera</taxon>
        <taxon>Rotifera</taxon>
        <taxon>Eurotatoria</taxon>
        <taxon>Bdelloidea</taxon>
        <taxon>Philodinida</taxon>
        <taxon>Philodinidae</taxon>
        <taxon>Rotaria</taxon>
    </lineage>
</organism>
<dbReference type="PANTHER" id="PTHR21301">
    <property type="entry name" value="REVERSE TRANSCRIPTASE"/>
    <property type="match status" value="1"/>
</dbReference>
<evidence type="ECO:0000259" key="1">
    <source>
        <dbReference type="Pfam" id="PF26215"/>
    </source>
</evidence>
<proteinExistence type="predicted"/>
<reference evidence="2" key="1">
    <citation type="submission" date="2021-02" db="EMBL/GenBank/DDBJ databases">
        <authorList>
            <person name="Nowell W R."/>
        </authorList>
    </citation>
    <scope>NUCLEOTIDE SEQUENCE</scope>
</reference>
<evidence type="ECO:0000313" key="3">
    <source>
        <dbReference type="Proteomes" id="UP000663874"/>
    </source>
</evidence>
<evidence type="ECO:0000313" key="2">
    <source>
        <dbReference type="EMBL" id="CAF3879843.1"/>
    </source>
</evidence>
<protein>
    <recommendedName>
        <fullName evidence="1">Helix-turn-helix domain-containing protein</fullName>
    </recommendedName>
</protein>
<dbReference type="EMBL" id="CAJOBE010003429">
    <property type="protein sequence ID" value="CAF3879843.1"/>
    <property type="molecule type" value="Genomic_DNA"/>
</dbReference>
<name>A0A819GCT4_9BILA</name>
<dbReference type="InterPro" id="IPR058912">
    <property type="entry name" value="HTH_animal"/>
</dbReference>
<comment type="caution">
    <text evidence="2">The sequence shown here is derived from an EMBL/GenBank/DDBJ whole genome shotgun (WGS) entry which is preliminary data.</text>
</comment>
<sequence length="821" mass="95524">MPNFINIRLWKPGIKKSEQYKSFQRNCLIREFECRQKQARQLEKQVSSILIELEKHLSSIDYVNVKKFCYDSASRVHTKVMQTHKDKLEKLNRGPIGQNYDEMKLKLIHNISSHTLSQVEERLLCRGWDFCIENKTTNFLDFETDLELNVMKLQSHCHDSVFRSICRKIHNASQQLIRTSKHKKISNLSDEELAALKSLKSNNNIVICKADKGNCIVILDKEAYMKKADDILKGEQFEPLNNDKFHREREEELNKYIFSLFKKGVIDNKLRYQLQSTCSSISVFYGLPKVHKTGYPIRPIISTIGSYQYQLSKYLAKAIRDARPQAKSYIKDSFEFVKRIKEIVLNKEKTYIMCSFDVESLYTNVPIEEAIETTLNYIYKPTKLIDVPFDKEQMRILLNLSIRDAPFRFQNKIYKQIDGVAMVTQQEDKLITALYRKPTHTGLYMLWDSSQNRRYKLGLIKTLVIRIYRICSSKEIITKELNLLRVTLTNNGYPPHIIKREESPYTTTFLSNTDTIYLNIGFRQNSSHLRLNHNSHRLIDHILNVTVQVSDVDQQGSLRLTQSLIGLSKSSYWLSIRLTRYRTHPPHTFIHIHISICYIAAKQPLNPYTTYEFNVEAFTVAHRNDILSDGNENDDYKHSNRVGSPILQLGLNNRFNNTNVYYDWSYSSYKIFSCRFSKSHLILIHPIEELINQTNIIELHINVTNNDNNQGTKMQPNVKIVQGDPLSLFSIDPTNQSLVLIDESLSRSYIYPINLTIIDISQKNIVPLTDQEQKAYKSLIIRAFDPFIPLNDQASNITECVINSNIELSSDISIRNLAVIN</sequence>
<dbReference type="AlphaFoldDB" id="A0A819GCT4"/>
<dbReference type="Proteomes" id="UP000663874">
    <property type="component" value="Unassembled WGS sequence"/>
</dbReference>
<accession>A0A819GCT4</accession>